<organism evidence="2 3">
    <name type="scientific">Hydra vulgaris</name>
    <name type="common">Hydra</name>
    <name type="synonym">Hydra attenuata</name>
    <dbReference type="NCBI Taxonomy" id="6087"/>
    <lineage>
        <taxon>Eukaryota</taxon>
        <taxon>Metazoa</taxon>
        <taxon>Cnidaria</taxon>
        <taxon>Hydrozoa</taxon>
        <taxon>Hydroidolina</taxon>
        <taxon>Anthoathecata</taxon>
        <taxon>Aplanulata</taxon>
        <taxon>Hydridae</taxon>
        <taxon>Hydra</taxon>
    </lineage>
</organism>
<feature type="region of interest" description="Disordered" evidence="1">
    <location>
        <begin position="120"/>
        <end position="148"/>
    </location>
</feature>
<dbReference type="RefSeq" id="XP_065655140.1">
    <property type="nucleotide sequence ID" value="XM_065799068.1"/>
</dbReference>
<reference evidence="3" key="1">
    <citation type="submission" date="2025-08" db="UniProtKB">
        <authorList>
            <consortium name="RefSeq"/>
        </authorList>
    </citation>
    <scope>IDENTIFICATION</scope>
</reference>
<sequence length="326" mass="36616">MTYPIVEVLLHQGTREEAQELVDFATTAEDVSSSDDANVLPKKHPRTISPVLELKKLYNKKEPSTVVNISKKHSQEKILPVFASSSSSSTFLNSSIKRIKRTIPKKDNEKIAALSDTSLHLSASSPSKTRRKDFSEAPPLPRSANKSFKTPKNIFADCGAGFKEMTTKQFQYVMFMKMEKLEENQTHIMNMLASLIDGDELDANVGVEDLQPLSSIEEFDLEEIKLENKTYRNKKKMAIKAIGGKDVRAKVRLGLDALMVRSVQDLFSKDGKTGKRAFSKTMHYRCLLRAFLDPTKNLTKDLIDFNVGDLLKRAVRSRAGSLNEES</sequence>
<dbReference type="Proteomes" id="UP001652625">
    <property type="component" value="Chromosome 06"/>
</dbReference>
<gene>
    <name evidence="3" type="primary">LOC136081613</name>
</gene>
<proteinExistence type="predicted"/>
<evidence type="ECO:0000313" key="2">
    <source>
        <dbReference type="Proteomes" id="UP001652625"/>
    </source>
</evidence>
<dbReference type="GeneID" id="136081613"/>
<accession>A0ABM4C0W9</accession>
<evidence type="ECO:0000313" key="3">
    <source>
        <dbReference type="RefSeq" id="XP_065655140.1"/>
    </source>
</evidence>
<evidence type="ECO:0000256" key="1">
    <source>
        <dbReference type="SAM" id="MobiDB-lite"/>
    </source>
</evidence>
<protein>
    <submittedName>
        <fullName evidence="3">Uncharacterized protein LOC136081613</fullName>
    </submittedName>
</protein>
<name>A0ABM4C0W9_HYDVU</name>
<keyword evidence="2" id="KW-1185">Reference proteome</keyword>